<dbReference type="VEuPathDB" id="FungiDB:H310_04032"/>
<reference evidence="1" key="1">
    <citation type="submission" date="2013-12" db="EMBL/GenBank/DDBJ databases">
        <title>The Genome Sequence of Aphanomyces invadans NJM9701.</title>
        <authorList>
            <consortium name="The Broad Institute Genomics Platform"/>
            <person name="Russ C."/>
            <person name="Tyler B."/>
            <person name="van West P."/>
            <person name="Dieguez-Uribeondo J."/>
            <person name="Young S.K."/>
            <person name="Zeng Q."/>
            <person name="Gargeya S."/>
            <person name="Fitzgerald M."/>
            <person name="Abouelleil A."/>
            <person name="Alvarado L."/>
            <person name="Chapman S.B."/>
            <person name="Gainer-Dewar J."/>
            <person name="Goldberg J."/>
            <person name="Griggs A."/>
            <person name="Gujja S."/>
            <person name="Hansen M."/>
            <person name="Howarth C."/>
            <person name="Imamovic A."/>
            <person name="Ireland A."/>
            <person name="Larimer J."/>
            <person name="McCowan C."/>
            <person name="Murphy C."/>
            <person name="Pearson M."/>
            <person name="Poon T.W."/>
            <person name="Priest M."/>
            <person name="Roberts A."/>
            <person name="Saif S."/>
            <person name="Shea T."/>
            <person name="Sykes S."/>
            <person name="Wortman J."/>
            <person name="Nusbaum C."/>
            <person name="Birren B."/>
        </authorList>
    </citation>
    <scope>NUCLEOTIDE SEQUENCE [LARGE SCALE GENOMIC DNA]</scope>
    <source>
        <strain evidence="1">NJM9701</strain>
    </source>
</reference>
<name>A0A024UH71_9STRA</name>
<dbReference type="eggNOG" id="ENOG502RYHR">
    <property type="taxonomic scope" value="Eukaryota"/>
</dbReference>
<dbReference type="RefSeq" id="XP_008866371.1">
    <property type="nucleotide sequence ID" value="XM_008868149.1"/>
</dbReference>
<organism evidence="1">
    <name type="scientific">Aphanomyces invadans</name>
    <dbReference type="NCBI Taxonomy" id="157072"/>
    <lineage>
        <taxon>Eukaryota</taxon>
        <taxon>Sar</taxon>
        <taxon>Stramenopiles</taxon>
        <taxon>Oomycota</taxon>
        <taxon>Saprolegniomycetes</taxon>
        <taxon>Saprolegniales</taxon>
        <taxon>Verrucalvaceae</taxon>
        <taxon>Aphanomyces</taxon>
    </lineage>
</organism>
<accession>A0A024UH71</accession>
<dbReference type="GeneID" id="20081082"/>
<gene>
    <name evidence="1" type="ORF">H310_04032</name>
</gene>
<sequence length="200" mass="22954">MDPNSVVIRLQQELDNEHLNLDEMSQLYHDHAQQVEDANDSPTPILDSFFAQGGNASLTTMMNLTLAEFESIWAIVESTVVPSWTLGRGRKSPTSTKDAFYMTLVVLKHYNPWDKHALDFRMKAPTFEKMIHRMIDLVEPVLYGHYVQPVTMTQQIERDRTFSNFPSALYCTVKFQPSYRPMDDLMKPNTITPASTSFMA</sequence>
<dbReference type="EMBL" id="KI913957">
    <property type="protein sequence ID" value="ETW04933.1"/>
    <property type="molecule type" value="Genomic_DNA"/>
</dbReference>
<proteinExistence type="predicted"/>
<protein>
    <submittedName>
        <fullName evidence="1">Uncharacterized protein</fullName>
    </submittedName>
</protein>
<dbReference type="OrthoDB" id="166451at2759"/>
<evidence type="ECO:0000313" key="1">
    <source>
        <dbReference type="EMBL" id="ETW04933.1"/>
    </source>
</evidence>
<dbReference type="AlphaFoldDB" id="A0A024UH71"/>